<keyword evidence="1" id="KW-0812">Transmembrane</keyword>
<feature type="transmembrane region" description="Helical" evidence="1">
    <location>
        <begin position="17"/>
        <end position="35"/>
    </location>
</feature>
<keyword evidence="3" id="KW-1185">Reference proteome</keyword>
<evidence type="ECO:0000313" key="2">
    <source>
        <dbReference type="EMBL" id="GGJ96721.1"/>
    </source>
</evidence>
<keyword evidence="1" id="KW-1133">Transmembrane helix</keyword>
<gene>
    <name evidence="2" type="ORF">GCM10007063_18960</name>
</gene>
<keyword evidence="1" id="KW-0472">Membrane</keyword>
<name>A0A917UYI2_9BACI</name>
<evidence type="ECO:0000256" key="1">
    <source>
        <dbReference type="SAM" id="Phobius"/>
    </source>
</evidence>
<protein>
    <submittedName>
        <fullName evidence="2">Uncharacterized protein</fullName>
    </submittedName>
</protein>
<dbReference type="EMBL" id="BMNQ01000024">
    <property type="protein sequence ID" value="GGJ96721.1"/>
    <property type="molecule type" value="Genomic_DNA"/>
</dbReference>
<evidence type="ECO:0000313" key="3">
    <source>
        <dbReference type="Proteomes" id="UP000658382"/>
    </source>
</evidence>
<accession>A0A917UYI2</accession>
<sequence length="59" mass="6418">MASAEDEGNSSLNCLDVTPLIFAIMFAGLSVGSTFRKMCVWSLPHSKATTFIFSYSHIS</sequence>
<organism evidence="2 3">
    <name type="scientific">Lentibacillus kapialis</name>
    <dbReference type="NCBI Taxonomy" id="340214"/>
    <lineage>
        <taxon>Bacteria</taxon>
        <taxon>Bacillati</taxon>
        <taxon>Bacillota</taxon>
        <taxon>Bacilli</taxon>
        <taxon>Bacillales</taxon>
        <taxon>Bacillaceae</taxon>
        <taxon>Lentibacillus</taxon>
    </lineage>
</organism>
<comment type="caution">
    <text evidence="2">The sequence shown here is derived from an EMBL/GenBank/DDBJ whole genome shotgun (WGS) entry which is preliminary data.</text>
</comment>
<dbReference type="AlphaFoldDB" id="A0A917UYI2"/>
<proteinExistence type="predicted"/>
<dbReference type="Proteomes" id="UP000658382">
    <property type="component" value="Unassembled WGS sequence"/>
</dbReference>
<reference evidence="2" key="2">
    <citation type="submission" date="2020-09" db="EMBL/GenBank/DDBJ databases">
        <authorList>
            <person name="Sun Q."/>
            <person name="Ohkuma M."/>
        </authorList>
    </citation>
    <scope>NUCLEOTIDE SEQUENCE</scope>
    <source>
        <strain evidence="2">JCM 12580</strain>
    </source>
</reference>
<reference evidence="2" key="1">
    <citation type="journal article" date="2014" name="Int. J. Syst. Evol. Microbiol.">
        <title>Complete genome sequence of Corynebacterium casei LMG S-19264T (=DSM 44701T), isolated from a smear-ripened cheese.</title>
        <authorList>
            <consortium name="US DOE Joint Genome Institute (JGI-PGF)"/>
            <person name="Walter F."/>
            <person name="Albersmeier A."/>
            <person name="Kalinowski J."/>
            <person name="Ruckert C."/>
        </authorList>
    </citation>
    <scope>NUCLEOTIDE SEQUENCE</scope>
    <source>
        <strain evidence="2">JCM 12580</strain>
    </source>
</reference>